<reference evidence="1 2" key="1">
    <citation type="submission" date="2023-09" db="EMBL/GenBank/DDBJ databases">
        <title>Novel taxa isolated from Blanes Bay.</title>
        <authorList>
            <person name="Rey-Velasco X."/>
            <person name="Lucena T."/>
        </authorList>
    </citation>
    <scope>NUCLEOTIDE SEQUENCE [LARGE SCALE GENOMIC DNA]</scope>
    <source>
        <strain evidence="1 2">S334</strain>
    </source>
</reference>
<keyword evidence="2" id="KW-1185">Reference proteome</keyword>
<accession>A0ABU3L9C6</accession>
<dbReference type="EMBL" id="JAVTTP010000001">
    <property type="protein sequence ID" value="MDT7830336.1"/>
    <property type="molecule type" value="Genomic_DNA"/>
</dbReference>
<protein>
    <recommendedName>
        <fullName evidence="3">YD repeat-containing protein</fullName>
    </recommendedName>
</protein>
<name>A0ABU3L9C6_9FLAO</name>
<evidence type="ECO:0000313" key="1">
    <source>
        <dbReference type="EMBL" id="MDT7830336.1"/>
    </source>
</evidence>
<organism evidence="1 2">
    <name type="scientific">Pricia mediterranea</name>
    <dbReference type="NCBI Taxonomy" id="3076079"/>
    <lineage>
        <taxon>Bacteria</taxon>
        <taxon>Pseudomonadati</taxon>
        <taxon>Bacteroidota</taxon>
        <taxon>Flavobacteriia</taxon>
        <taxon>Flavobacteriales</taxon>
        <taxon>Flavobacteriaceae</taxon>
        <taxon>Pricia</taxon>
    </lineage>
</organism>
<dbReference type="RefSeq" id="WP_314016583.1">
    <property type="nucleotide sequence ID" value="NZ_JAVTTP010000001.1"/>
</dbReference>
<proteinExistence type="predicted"/>
<evidence type="ECO:0008006" key="3">
    <source>
        <dbReference type="Google" id="ProtNLM"/>
    </source>
</evidence>
<sequence length="309" mass="36224">MFIRHFFYFLLLTLVLPSVMTSQEIKIFTLSDFELSGNVKSCQVIAGYGKEEYHFDSYGRLTKIVIRFNDFDRETTYYKYRNDELIEKRVENYRDNAFDKATSIANFYTIDTTDTRKVTEKIVSYTERLLEQNVYRYNAGGQLVRMTRTDNDGTDINSFSYDSIDNKKTMTQTLNGNPLKTVQSWNEKSEAGSVLELKTIKKYFEGTLNTKSHEVYNADNELILKADSLYDSSTEKWIPQRQISYSYDENGLLAKEKTTRGNTVSTKEYIYQFDGTENNNWVKEIITPDNTYKTRKINYFEAKDTPKQE</sequence>
<evidence type="ECO:0000313" key="2">
    <source>
        <dbReference type="Proteomes" id="UP001250656"/>
    </source>
</evidence>
<dbReference type="Gene3D" id="2.180.10.10">
    <property type="entry name" value="RHS repeat-associated core"/>
    <property type="match status" value="1"/>
</dbReference>
<dbReference type="Proteomes" id="UP001250656">
    <property type="component" value="Unassembled WGS sequence"/>
</dbReference>
<comment type="caution">
    <text evidence="1">The sequence shown here is derived from an EMBL/GenBank/DDBJ whole genome shotgun (WGS) entry which is preliminary data.</text>
</comment>
<gene>
    <name evidence="1" type="ORF">RQM65_16830</name>
</gene>